<name>A0ABV9PYK4_9BACL</name>
<accession>A0ABV9PYK4</accession>
<feature type="domain" description="Transposase DDE" evidence="1">
    <location>
        <begin position="4"/>
        <end position="432"/>
    </location>
</feature>
<dbReference type="InterPro" id="IPR012337">
    <property type="entry name" value="RNaseH-like_sf"/>
</dbReference>
<dbReference type="NCBIfam" id="NF033539">
    <property type="entry name" value="transpos_IS1380"/>
    <property type="match status" value="1"/>
</dbReference>
<keyword evidence="3" id="KW-1185">Reference proteome</keyword>
<dbReference type="Proteomes" id="UP001596002">
    <property type="component" value="Unassembled WGS sequence"/>
</dbReference>
<evidence type="ECO:0000313" key="2">
    <source>
        <dbReference type="EMBL" id="MFC4767130.1"/>
    </source>
</evidence>
<proteinExistence type="predicted"/>
<dbReference type="EMBL" id="JBHSHC010000050">
    <property type="protein sequence ID" value="MFC4767130.1"/>
    <property type="molecule type" value="Genomic_DNA"/>
</dbReference>
<protein>
    <submittedName>
        <fullName evidence="2">IS1380 family transposase</fullName>
    </submittedName>
</protein>
<gene>
    <name evidence="2" type="ORF">ACFO8Q_07105</name>
</gene>
<evidence type="ECO:0000313" key="3">
    <source>
        <dbReference type="Proteomes" id="UP001596002"/>
    </source>
</evidence>
<organism evidence="2 3">
    <name type="scientific">Effusibacillus consociatus</name>
    <dbReference type="NCBI Taxonomy" id="1117041"/>
    <lineage>
        <taxon>Bacteria</taxon>
        <taxon>Bacillati</taxon>
        <taxon>Bacillota</taxon>
        <taxon>Bacilli</taxon>
        <taxon>Bacillales</taxon>
        <taxon>Alicyclobacillaceae</taxon>
        <taxon>Effusibacillus</taxon>
    </lineage>
</organism>
<reference evidence="3" key="1">
    <citation type="journal article" date="2019" name="Int. J. Syst. Evol. Microbiol.">
        <title>The Global Catalogue of Microorganisms (GCM) 10K type strain sequencing project: providing services to taxonomists for standard genome sequencing and annotation.</title>
        <authorList>
            <consortium name="The Broad Institute Genomics Platform"/>
            <consortium name="The Broad Institute Genome Sequencing Center for Infectious Disease"/>
            <person name="Wu L."/>
            <person name="Ma J."/>
        </authorList>
    </citation>
    <scope>NUCLEOTIDE SEQUENCE [LARGE SCALE GENOMIC DNA]</scope>
    <source>
        <strain evidence="3">WYCCWR 12678</strain>
    </source>
</reference>
<sequence>MKSTTNTSQMKTEFTLKNATSYAGGKVVLDFLEKIKLEGAFQQLDCTKGGNSIFPFWKILLYLVVGWLFGCQRLFHFRTLQNDSLIKRFLGGRCPHHSLLYKELGRLAAKSPSLKWQLRQLTHHVIAPHLPESLILDFDSTVETVYGNQEGAEIGVNSNKPGRKSYHPLLVFEGQSRFCLNGVLRPGNTHSSTNAIEFAKTTLELLPSGSNVKFARFDKGFGGEEFYRFWEQKRIGYVGKLKWTKRLQDAISSCNHWKRYVDEDIVIEGITLIYQATTWKKPRRVVIIRKAERYDLDQLQLYDFLWEYEAIVTNLDWSPIDIWRFYNQRACVENSIKEAKNGFSIHAIASSDFEANEVDMLIKLFTYNLFQRFKKDCCDPIHQGFTIQRFRQDFLQVAGILVSHSRTVILKIADCFSNRWILEQMMVRVAQLE</sequence>
<evidence type="ECO:0000259" key="1">
    <source>
        <dbReference type="Pfam" id="PF13701"/>
    </source>
</evidence>
<dbReference type="SUPFAM" id="SSF53098">
    <property type="entry name" value="Ribonuclease H-like"/>
    <property type="match status" value="1"/>
</dbReference>
<dbReference type="Pfam" id="PF13701">
    <property type="entry name" value="DDE_Tnp_1_4"/>
    <property type="match status" value="1"/>
</dbReference>
<dbReference type="InterPro" id="IPR047960">
    <property type="entry name" value="Transpos_IS1380"/>
</dbReference>
<dbReference type="InterPro" id="IPR025668">
    <property type="entry name" value="Tnp_DDE_dom"/>
</dbReference>
<dbReference type="RefSeq" id="WP_380025034.1">
    <property type="nucleotide sequence ID" value="NZ_JBHSHC010000050.1"/>
</dbReference>
<comment type="caution">
    <text evidence="2">The sequence shown here is derived from an EMBL/GenBank/DDBJ whole genome shotgun (WGS) entry which is preliminary data.</text>
</comment>